<evidence type="ECO:0000256" key="1">
    <source>
        <dbReference type="ARBA" id="ARBA00022857"/>
    </source>
</evidence>
<dbReference type="Gene3D" id="3.40.50.12780">
    <property type="entry name" value="N-terminal domain of ligase-like"/>
    <property type="match status" value="1"/>
</dbReference>
<accession>A0A7G9GHT4</accession>
<evidence type="ECO:0000313" key="3">
    <source>
        <dbReference type="EMBL" id="QNM10366.1"/>
    </source>
</evidence>
<dbReference type="Proteomes" id="UP000515860">
    <property type="component" value="Chromosome"/>
</dbReference>
<dbReference type="Pfam" id="PF04443">
    <property type="entry name" value="LuxE"/>
    <property type="match status" value="1"/>
</dbReference>
<name>A0A7G9GHT4_9FIRM</name>
<sequence length="769" mass="85294">MTRDEFCSQKPFSVPQDEKEAFFAKTIQELTAYHRTHCKPYDRICRNLSQEAPYLPVSLFKTVDLISVPAETASLQMTSSGTSGQSVSRIFLDGETAAGQRKALCSIAGDFLGPRRLPMLILDSPSALSDPSSFSARGAGILGFSALSSRRYYLLDEHMNVRFSELERFIEETAGAPAFAFGFTSIIWSRFCPALSHFGKAWDLSNVHLIHGGGWKKMKDQAVSSDTFKDALRSLCGITKVTNYYGMVEQTGSIFMECECGHLHASLYSDVEILRPSDFTPCGIREQGLIALRSFLPHSYPGHCILTEDLGRLLGTDDCPCGRKGRYFTVDGRIPQAVIRGCSDTVELPAPSIPEPDRMPTPSVQVLAGTYPPHTEVFPAFSQQAEGFLQKLSQNILGNQEARNYPDVYAFGFWCRKSHLHSLKKRLLESAPSSRQGLGLVLHIAPSNMPVMFAYSFAASLLAGNSNLVRLSGKSFPEALWLCGQIENLLALPEFESLRRSNSFVTFPHDNDLITALSSGCSARLLWGSNSTVRKIHSIPASDNCLDLLFPGRYSIAVFDVSFLEQMDDEDFQMLARHFYQDTYEADQNACSSPKTVFWLTGLLPGARVQAVKTAFWTSLSREAERYAPDPWKVMEKYHTLCLNQILLDGLAPVEQYGNHLWVCPFRPASATATDLSDTRGISAPIDTWNGRFGLFFELELAGLPDLVPYLNATVQTAVSAGITPAAFRKALDDNGCHWIDRIVVPGEALQFDTIWDRKDLLLLLSKHS</sequence>
<evidence type="ECO:0000313" key="4">
    <source>
        <dbReference type="Proteomes" id="UP000515860"/>
    </source>
</evidence>
<dbReference type="AlphaFoldDB" id="A0A7G9GHT4"/>
<dbReference type="Pfam" id="PF05893">
    <property type="entry name" value="LuxC"/>
    <property type="match status" value="1"/>
</dbReference>
<dbReference type="GO" id="GO:0008218">
    <property type="term" value="P:bioluminescence"/>
    <property type="evidence" value="ECO:0007669"/>
    <property type="project" value="InterPro"/>
</dbReference>
<dbReference type="RefSeq" id="WP_118646974.1">
    <property type="nucleotide sequence ID" value="NZ_CP060635.1"/>
</dbReference>
<dbReference type="InterPro" id="IPR042099">
    <property type="entry name" value="ANL_N_sf"/>
</dbReference>
<dbReference type="InterPro" id="IPR008670">
    <property type="entry name" value="CoA_reduct_LuxC"/>
</dbReference>
<proteinExistence type="predicted"/>
<dbReference type="EMBL" id="CP060635">
    <property type="protein sequence ID" value="QNM10366.1"/>
    <property type="molecule type" value="Genomic_DNA"/>
</dbReference>
<reference evidence="3 4" key="1">
    <citation type="submission" date="2020-08" db="EMBL/GenBank/DDBJ databases">
        <authorList>
            <person name="Liu C."/>
            <person name="Sun Q."/>
        </authorList>
    </citation>
    <scope>NUCLEOTIDE SEQUENCE [LARGE SCALE GENOMIC DNA]</scope>
    <source>
        <strain evidence="3 4">NSJ-29</strain>
    </source>
</reference>
<dbReference type="GO" id="GO:0003995">
    <property type="term" value="F:acyl-CoA dehydrogenase activity"/>
    <property type="evidence" value="ECO:0007669"/>
    <property type="project" value="InterPro"/>
</dbReference>
<organism evidence="3 4">
    <name type="scientific">Wansuia hejianensis</name>
    <dbReference type="NCBI Taxonomy" id="2763667"/>
    <lineage>
        <taxon>Bacteria</taxon>
        <taxon>Bacillati</taxon>
        <taxon>Bacillota</taxon>
        <taxon>Clostridia</taxon>
        <taxon>Lachnospirales</taxon>
        <taxon>Lachnospiraceae</taxon>
        <taxon>Wansuia</taxon>
    </lineage>
</organism>
<evidence type="ECO:0000259" key="2">
    <source>
        <dbReference type="Pfam" id="PF04443"/>
    </source>
</evidence>
<feature type="domain" description="Acyl-protein synthetase LuxE" evidence="2">
    <location>
        <begin position="7"/>
        <end position="346"/>
    </location>
</feature>
<keyword evidence="4" id="KW-1185">Reference proteome</keyword>
<keyword evidence="1" id="KW-0521">NADP</keyword>
<dbReference type="InterPro" id="IPR007534">
    <property type="entry name" value="LuxE"/>
</dbReference>
<dbReference type="InterPro" id="IPR016161">
    <property type="entry name" value="Ald_DH/histidinol_DH"/>
</dbReference>
<dbReference type="SUPFAM" id="SSF53720">
    <property type="entry name" value="ALDH-like"/>
    <property type="match status" value="1"/>
</dbReference>
<dbReference type="KEGG" id="whj:H9Q79_08920"/>
<dbReference type="GO" id="GO:0047474">
    <property type="term" value="F:long-chain fatty acid--protein ligase activity"/>
    <property type="evidence" value="ECO:0007669"/>
    <property type="project" value="InterPro"/>
</dbReference>
<protein>
    <recommendedName>
        <fullName evidence="2">Acyl-protein synthetase LuxE domain-containing protein</fullName>
    </recommendedName>
</protein>
<gene>
    <name evidence="3" type="ORF">H9Q79_08920</name>
</gene>